<accession>A0A0D6DVI7</accession>
<dbReference type="AlphaFoldDB" id="A0A0D6DVI7"/>
<name>A0A0D6DVI7_9LACT</name>
<dbReference type="EMBL" id="LN774769">
    <property type="protein sequence ID" value="CEN27968.1"/>
    <property type="molecule type" value="Genomic_DNA"/>
</dbReference>
<gene>
    <name evidence="1" type="ORF">LACPI_0768</name>
</gene>
<evidence type="ECO:0000313" key="1">
    <source>
        <dbReference type="EMBL" id="CEN27968.1"/>
    </source>
</evidence>
<reference evidence="2" key="1">
    <citation type="submission" date="2015-01" db="EMBL/GenBank/DDBJ databases">
        <authorList>
            <person name="Andreevskaya M."/>
        </authorList>
    </citation>
    <scope>NUCLEOTIDE SEQUENCE [LARGE SCALE GENOMIC DNA]</scope>
    <source>
        <strain evidence="2">MKFS47</strain>
    </source>
</reference>
<organism evidence="1 2">
    <name type="scientific">Pseudolactococcus piscium MKFS47</name>
    <dbReference type="NCBI Taxonomy" id="297352"/>
    <lineage>
        <taxon>Bacteria</taxon>
        <taxon>Bacillati</taxon>
        <taxon>Bacillota</taxon>
        <taxon>Bacilli</taxon>
        <taxon>Lactobacillales</taxon>
        <taxon>Streptococcaceae</taxon>
        <taxon>Pseudolactococcus</taxon>
    </lineage>
</organism>
<protein>
    <submittedName>
        <fullName evidence="1">Uncharacterized protein</fullName>
    </submittedName>
</protein>
<evidence type="ECO:0000313" key="2">
    <source>
        <dbReference type="Proteomes" id="UP000033166"/>
    </source>
</evidence>
<sequence>MNEEAYQQEMEDDAQFEAEQEALREEACAKYEDFKPLLKEMIDHSIEIGQIDMYEFLIDDKEKIARLLSDGEWQEAIAFIDELEK</sequence>
<proteinExistence type="predicted"/>
<dbReference type="Proteomes" id="UP000033166">
    <property type="component" value="Chromosome I"/>
</dbReference>
<dbReference type="HOGENOM" id="CLU_2494014_0_0_9"/>
<dbReference type="KEGG" id="lpk:LACPI_0768"/>
<dbReference type="RefSeq" id="WP_047915166.1">
    <property type="nucleotide sequence ID" value="NZ_LN774769.1"/>
</dbReference>